<reference evidence="1" key="2">
    <citation type="journal article" date="2015" name="Fish Shellfish Immunol.">
        <title>Early steps in the European eel (Anguilla anguilla)-Vibrio vulnificus interaction in the gills: Role of the RtxA13 toxin.</title>
        <authorList>
            <person name="Callol A."/>
            <person name="Pajuelo D."/>
            <person name="Ebbesson L."/>
            <person name="Teles M."/>
            <person name="MacKenzie S."/>
            <person name="Amaro C."/>
        </authorList>
    </citation>
    <scope>NUCLEOTIDE SEQUENCE</scope>
</reference>
<reference evidence="1" key="1">
    <citation type="submission" date="2014-11" db="EMBL/GenBank/DDBJ databases">
        <authorList>
            <person name="Amaro Gonzalez C."/>
        </authorList>
    </citation>
    <scope>NUCLEOTIDE SEQUENCE</scope>
</reference>
<accession>A0A0E9T8G2</accession>
<dbReference type="AlphaFoldDB" id="A0A0E9T8G2"/>
<name>A0A0E9T8G2_ANGAN</name>
<proteinExistence type="predicted"/>
<sequence length="81" mass="9062">MHPYYDHGLKLCHSIIFQNNGESDLHPQILTETQRVQLWGASSQSSTLKTCNPPKLCGHSSNDPYKVGLVFKVTLHSKVSI</sequence>
<protein>
    <submittedName>
        <fullName evidence="1">Uncharacterized protein</fullName>
    </submittedName>
</protein>
<evidence type="ECO:0000313" key="1">
    <source>
        <dbReference type="EMBL" id="JAH49906.1"/>
    </source>
</evidence>
<dbReference type="EMBL" id="GBXM01058671">
    <property type="protein sequence ID" value="JAH49906.1"/>
    <property type="molecule type" value="Transcribed_RNA"/>
</dbReference>
<organism evidence="1">
    <name type="scientific">Anguilla anguilla</name>
    <name type="common">European freshwater eel</name>
    <name type="synonym">Muraena anguilla</name>
    <dbReference type="NCBI Taxonomy" id="7936"/>
    <lineage>
        <taxon>Eukaryota</taxon>
        <taxon>Metazoa</taxon>
        <taxon>Chordata</taxon>
        <taxon>Craniata</taxon>
        <taxon>Vertebrata</taxon>
        <taxon>Euteleostomi</taxon>
        <taxon>Actinopterygii</taxon>
        <taxon>Neopterygii</taxon>
        <taxon>Teleostei</taxon>
        <taxon>Anguilliformes</taxon>
        <taxon>Anguillidae</taxon>
        <taxon>Anguilla</taxon>
    </lineage>
</organism>